<evidence type="ECO:0000259" key="1">
    <source>
        <dbReference type="Pfam" id="PF10551"/>
    </source>
</evidence>
<dbReference type="PANTHER" id="PTHR47160">
    <property type="entry name" value="PUTATIVE-RELATED"/>
    <property type="match status" value="1"/>
</dbReference>
<dbReference type="InterPro" id="IPR018289">
    <property type="entry name" value="MULE_transposase_dom"/>
</dbReference>
<dbReference type="EMBL" id="BMAT01009686">
    <property type="protein sequence ID" value="GFS11795.1"/>
    <property type="molecule type" value="Genomic_DNA"/>
</dbReference>
<organism evidence="2 3">
    <name type="scientific">Elysia marginata</name>
    <dbReference type="NCBI Taxonomy" id="1093978"/>
    <lineage>
        <taxon>Eukaryota</taxon>
        <taxon>Metazoa</taxon>
        <taxon>Spiralia</taxon>
        <taxon>Lophotrochozoa</taxon>
        <taxon>Mollusca</taxon>
        <taxon>Gastropoda</taxon>
        <taxon>Heterobranchia</taxon>
        <taxon>Euthyneura</taxon>
        <taxon>Panpulmonata</taxon>
        <taxon>Sacoglossa</taxon>
        <taxon>Placobranchoidea</taxon>
        <taxon>Plakobranchidae</taxon>
        <taxon>Elysia</taxon>
    </lineage>
</organism>
<keyword evidence="3" id="KW-1185">Reference proteome</keyword>
<name>A0AAV4IQ39_9GAST</name>
<protein>
    <recommendedName>
        <fullName evidence="1">MULE transposase domain-containing protein</fullName>
    </recommendedName>
</protein>
<dbReference type="Pfam" id="PF10551">
    <property type="entry name" value="MULE"/>
    <property type="match status" value="1"/>
</dbReference>
<evidence type="ECO:0000313" key="2">
    <source>
        <dbReference type="EMBL" id="GFS11795.1"/>
    </source>
</evidence>
<comment type="caution">
    <text evidence="2">The sequence shown here is derived from an EMBL/GenBank/DDBJ whole genome shotgun (WGS) entry which is preliminary data.</text>
</comment>
<gene>
    <name evidence="2" type="ORF">ElyMa_004843300</name>
</gene>
<reference evidence="2 3" key="1">
    <citation type="journal article" date="2021" name="Elife">
        <title>Chloroplast acquisition without the gene transfer in kleptoplastic sea slugs, Plakobranchus ocellatus.</title>
        <authorList>
            <person name="Maeda T."/>
            <person name="Takahashi S."/>
            <person name="Yoshida T."/>
            <person name="Shimamura S."/>
            <person name="Takaki Y."/>
            <person name="Nagai Y."/>
            <person name="Toyoda A."/>
            <person name="Suzuki Y."/>
            <person name="Arimoto A."/>
            <person name="Ishii H."/>
            <person name="Satoh N."/>
            <person name="Nishiyama T."/>
            <person name="Hasebe M."/>
            <person name="Maruyama T."/>
            <person name="Minagawa J."/>
            <person name="Obokata J."/>
            <person name="Shigenobu S."/>
        </authorList>
    </citation>
    <scope>NUCLEOTIDE SEQUENCE [LARGE SCALE GENOMIC DNA]</scope>
</reference>
<feature type="domain" description="MULE transposase" evidence="1">
    <location>
        <begin position="101"/>
        <end position="195"/>
    </location>
</feature>
<sequence>MQTARATIKRKAEDSLNERPSKLVRSVVSSFSTITSRGVDNLTLQVRQYRLKSGPKTKEEVPSVLRDYDSDFIMDIHESLQVCLITTVENLNFLSSSTHILADGTFQFCPRYFYQLYTFHGTRNGHFIPCMFALLRNKKEAIYTRALQMLRHMCREKNVSLHSEFFHFDLEDAMLSSCGHVFPDAKIKACNFHVGQAWHRKLQQIGLAAKSQSNSET</sequence>
<accession>A0AAV4IQ39</accession>
<proteinExistence type="predicted"/>
<dbReference type="PANTHER" id="PTHR47160:SF8">
    <property type="entry name" value="MULE TRANSPOSASE DOMAIN-CONTAINING PROTEIN"/>
    <property type="match status" value="1"/>
</dbReference>
<dbReference type="Proteomes" id="UP000762676">
    <property type="component" value="Unassembled WGS sequence"/>
</dbReference>
<dbReference type="AlphaFoldDB" id="A0AAV4IQ39"/>
<evidence type="ECO:0000313" key="3">
    <source>
        <dbReference type="Proteomes" id="UP000762676"/>
    </source>
</evidence>